<evidence type="ECO:0000313" key="7">
    <source>
        <dbReference type="EMBL" id="MBB3731230.1"/>
    </source>
</evidence>
<dbReference type="Gene3D" id="1.20.1740.10">
    <property type="entry name" value="Amino acid/polyamine transporter I"/>
    <property type="match status" value="1"/>
</dbReference>
<dbReference type="RefSeq" id="WP_183656952.1">
    <property type="nucleotide sequence ID" value="NZ_BAAAXX010000090.1"/>
</dbReference>
<accession>A0A7W5VGV9</accession>
<evidence type="ECO:0000256" key="4">
    <source>
        <dbReference type="ARBA" id="ARBA00022989"/>
    </source>
</evidence>
<dbReference type="InterPro" id="IPR002293">
    <property type="entry name" value="AA/rel_permease1"/>
</dbReference>
<dbReference type="PANTHER" id="PTHR42770">
    <property type="entry name" value="AMINO ACID TRANSPORTER-RELATED"/>
    <property type="match status" value="1"/>
</dbReference>
<dbReference type="GO" id="GO:0022857">
    <property type="term" value="F:transmembrane transporter activity"/>
    <property type="evidence" value="ECO:0007669"/>
    <property type="project" value="InterPro"/>
</dbReference>
<sequence>MVPKLARRLGTADAVVVGLSAMIGAGVFAAFAPAASAAGRWLPAALALAAVVAFCNATSSARLAALYPDSGGTYVYGRRRLGPFWGYLAGWGFVVGKTASCAAMALTFGAYVAPDLARPLAVGAVVALTVLNLFGVQRSALAARLIVAFVLAVLAAVVAAGLLGGPALSAPSAPLLAQADTPWDVLQGAGLLFFAFAGYARIATLGEEVRDPRRTIPLAILLALGVTFVVYVLVALAALRVLGPARLGLSQAPLVDTVTWAGAAWLAPVVKAGAAVAALGALLALILGVSRTTFAMARERDLPSLLDAVHPVRKVPHRAELAVGVAVVALVLVADLRGAIGFSSFGVLVYYAVANACAFTLTSQEGAPPRAVPVVGLLLCAVLAFTLPMESVVAGMAVFALGAGVWALRRRRRGSPAA</sequence>
<dbReference type="GeneID" id="95393339"/>
<dbReference type="PIRSF" id="PIRSF006060">
    <property type="entry name" value="AA_transporter"/>
    <property type="match status" value="1"/>
</dbReference>
<keyword evidence="3 6" id="KW-0812">Transmembrane</keyword>
<evidence type="ECO:0000256" key="2">
    <source>
        <dbReference type="ARBA" id="ARBA00022475"/>
    </source>
</evidence>
<feature type="transmembrane region" description="Helical" evidence="6">
    <location>
        <begin position="374"/>
        <end position="407"/>
    </location>
</feature>
<dbReference type="Proteomes" id="UP000579945">
    <property type="component" value="Unassembled WGS sequence"/>
</dbReference>
<dbReference type="InterPro" id="IPR050367">
    <property type="entry name" value="APC_superfamily"/>
</dbReference>
<feature type="transmembrane region" description="Helical" evidence="6">
    <location>
        <begin position="41"/>
        <end position="63"/>
    </location>
</feature>
<dbReference type="GO" id="GO:0005886">
    <property type="term" value="C:plasma membrane"/>
    <property type="evidence" value="ECO:0007669"/>
    <property type="project" value="UniProtKB-SubCell"/>
</dbReference>
<keyword evidence="5 6" id="KW-0472">Membrane</keyword>
<dbReference type="Pfam" id="PF13520">
    <property type="entry name" value="AA_permease_2"/>
    <property type="match status" value="1"/>
</dbReference>
<keyword evidence="2" id="KW-1003">Cell membrane</keyword>
<dbReference type="AlphaFoldDB" id="A0A7W5VGV9"/>
<gene>
    <name evidence="7" type="ORF">FHR33_007090</name>
</gene>
<feature type="transmembrane region" description="Helical" evidence="6">
    <location>
        <begin position="12"/>
        <end position="35"/>
    </location>
</feature>
<evidence type="ECO:0000256" key="1">
    <source>
        <dbReference type="ARBA" id="ARBA00004651"/>
    </source>
</evidence>
<comment type="caution">
    <text evidence="7">The sequence shown here is derived from an EMBL/GenBank/DDBJ whole genome shotgun (WGS) entry which is preliminary data.</text>
</comment>
<feature type="transmembrane region" description="Helical" evidence="6">
    <location>
        <begin position="263"/>
        <end position="290"/>
    </location>
</feature>
<feature type="transmembrane region" description="Helical" evidence="6">
    <location>
        <begin position="185"/>
        <end position="204"/>
    </location>
</feature>
<evidence type="ECO:0000313" key="8">
    <source>
        <dbReference type="Proteomes" id="UP000579945"/>
    </source>
</evidence>
<feature type="transmembrane region" description="Helical" evidence="6">
    <location>
        <begin position="216"/>
        <end position="243"/>
    </location>
</feature>
<proteinExistence type="predicted"/>
<evidence type="ECO:0000256" key="5">
    <source>
        <dbReference type="ARBA" id="ARBA00023136"/>
    </source>
</evidence>
<evidence type="ECO:0000256" key="6">
    <source>
        <dbReference type="SAM" id="Phobius"/>
    </source>
</evidence>
<protein>
    <submittedName>
        <fullName evidence="7">APA family basic amino acid/polyamine antiporter</fullName>
    </submittedName>
</protein>
<feature type="transmembrane region" description="Helical" evidence="6">
    <location>
        <begin position="321"/>
        <end position="354"/>
    </location>
</feature>
<feature type="transmembrane region" description="Helical" evidence="6">
    <location>
        <begin position="141"/>
        <end position="165"/>
    </location>
</feature>
<organism evidence="7 8">
    <name type="scientific">Nonomuraea dietziae</name>
    <dbReference type="NCBI Taxonomy" id="65515"/>
    <lineage>
        <taxon>Bacteria</taxon>
        <taxon>Bacillati</taxon>
        <taxon>Actinomycetota</taxon>
        <taxon>Actinomycetes</taxon>
        <taxon>Streptosporangiales</taxon>
        <taxon>Streptosporangiaceae</taxon>
        <taxon>Nonomuraea</taxon>
    </lineage>
</organism>
<reference evidence="7 8" key="1">
    <citation type="submission" date="2020-08" db="EMBL/GenBank/DDBJ databases">
        <title>Sequencing the genomes of 1000 actinobacteria strains.</title>
        <authorList>
            <person name="Klenk H.-P."/>
        </authorList>
    </citation>
    <scope>NUCLEOTIDE SEQUENCE [LARGE SCALE GENOMIC DNA]</scope>
    <source>
        <strain evidence="7 8">DSM 44320</strain>
    </source>
</reference>
<keyword evidence="4 6" id="KW-1133">Transmembrane helix</keyword>
<evidence type="ECO:0000256" key="3">
    <source>
        <dbReference type="ARBA" id="ARBA00022692"/>
    </source>
</evidence>
<comment type="subcellular location">
    <subcellularLocation>
        <location evidence="1">Cell membrane</location>
        <topology evidence="1">Multi-pass membrane protein</topology>
    </subcellularLocation>
</comment>
<dbReference type="EMBL" id="JACIBV010000001">
    <property type="protein sequence ID" value="MBB3731230.1"/>
    <property type="molecule type" value="Genomic_DNA"/>
</dbReference>
<dbReference type="PANTHER" id="PTHR42770:SF7">
    <property type="entry name" value="MEMBRANE PROTEIN"/>
    <property type="match status" value="1"/>
</dbReference>
<feature type="transmembrane region" description="Helical" evidence="6">
    <location>
        <begin position="116"/>
        <end position="134"/>
    </location>
</feature>
<name>A0A7W5VGV9_9ACTN</name>
<keyword evidence="8" id="KW-1185">Reference proteome</keyword>
<feature type="transmembrane region" description="Helical" evidence="6">
    <location>
        <begin position="84"/>
        <end position="110"/>
    </location>
</feature>